<proteinExistence type="predicted"/>
<name>A0A9W6RS29_9ACTN</name>
<dbReference type="Pfam" id="PF21274">
    <property type="entry name" value="Rng_hyd_C"/>
    <property type="match status" value="1"/>
</dbReference>
<accession>A0A9W6RS29</accession>
<evidence type="ECO:0000313" key="6">
    <source>
        <dbReference type="EMBL" id="GLY78895.1"/>
    </source>
</evidence>
<dbReference type="PANTHER" id="PTHR43004">
    <property type="entry name" value="TRK SYSTEM POTASSIUM UPTAKE PROTEIN"/>
    <property type="match status" value="1"/>
</dbReference>
<organism evidence="6 7">
    <name type="scientific">Actinoallomurus iriomotensis</name>
    <dbReference type="NCBI Taxonomy" id="478107"/>
    <lineage>
        <taxon>Bacteria</taxon>
        <taxon>Bacillati</taxon>
        <taxon>Actinomycetota</taxon>
        <taxon>Actinomycetes</taxon>
        <taxon>Streptosporangiales</taxon>
        <taxon>Thermomonosporaceae</taxon>
        <taxon>Actinoallomurus</taxon>
    </lineage>
</organism>
<dbReference type="AlphaFoldDB" id="A0A9W6RS29"/>
<comment type="caution">
    <text evidence="6">The sequence shown here is derived from an EMBL/GenBank/DDBJ whole genome shotgun (WGS) entry which is preliminary data.</text>
</comment>
<evidence type="ECO:0000313" key="7">
    <source>
        <dbReference type="Proteomes" id="UP001165135"/>
    </source>
</evidence>
<dbReference type="Proteomes" id="UP001165135">
    <property type="component" value="Unassembled WGS sequence"/>
</dbReference>
<protein>
    <submittedName>
        <fullName evidence="6">FAD-dependent oxidoreductase</fullName>
    </submittedName>
</protein>
<evidence type="ECO:0000256" key="2">
    <source>
        <dbReference type="ARBA" id="ARBA00022630"/>
    </source>
</evidence>
<dbReference type="SUPFAM" id="SSF51905">
    <property type="entry name" value="FAD/NAD(P)-binding domain"/>
    <property type="match status" value="1"/>
</dbReference>
<dbReference type="PRINTS" id="PR00420">
    <property type="entry name" value="RNGMNOXGNASE"/>
</dbReference>
<evidence type="ECO:0000259" key="5">
    <source>
        <dbReference type="Pfam" id="PF01494"/>
    </source>
</evidence>
<keyword evidence="2" id="KW-0285">Flavoprotein</keyword>
<feature type="region of interest" description="Disordered" evidence="4">
    <location>
        <begin position="1"/>
        <end position="23"/>
    </location>
</feature>
<dbReference type="Gene3D" id="3.50.50.60">
    <property type="entry name" value="FAD/NAD(P)-binding domain"/>
    <property type="match status" value="1"/>
</dbReference>
<dbReference type="PANTHER" id="PTHR43004:SF19">
    <property type="entry name" value="BINDING MONOOXYGENASE, PUTATIVE (JCVI)-RELATED"/>
    <property type="match status" value="1"/>
</dbReference>
<reference evidence="6" key="1">
    <citation type="submission" date="2023-03" db="EMBL/GenBank/DDBJ databases">
        <title>Actinoallomurus iriomotensis NBRC 103681.</title>
        <authorList>
            <person name="Ichikawa N."/>
            <person name="Sato H."/>
            <person name="Tonouchi N."/>
        </authorList>
    </citation>
    <scope>NUCLEOTIDE SEQUENCE</scope>
    <source>
        <strain evidence="6">NBRC 103681</strain>
    </source>
</reference>
<dbReference type="Gene3D" id="3.40.30.120">
    <property type="match status" value="1"/>
</dbReference>
<keyword evidence="3" id="KW-0274">FAD</keyword>
<gene>
    <name evidence="6" type="ORF">Airi01_071620</name>
</gene>
<comment type="cofactor">
    <cofactor evidence="1">
        <name>FAD</name>
        <dbReference type="ChEBI" id="CHEBI:57692"/>
    </cofactor>
</comment>
<dbReference type="EMBL" id="BSTJ01000010">
    <property type="protein sequence ID" value="GLY78895.1"/>
    <property type="molecule type" value="Genomic_DNA"/>
</dbReference>
<dbReference type="Pfam" id="PF01494">
    <property type="entry name" value="FAD_binding_3"/>
    <property type="match status" value="1"/>
</dbReference>
<dbReference type="GO" id="GO:0071949">
    <property type="term" value="F:FAD binding"/>
    <property type="evidence" value="ECO:0007669"/>
    <property type="project" value="InterPro"/>
</dbReference>
<dbReference type="InterPro" id="IPR050641">
    <property type="entry name" value="RIFMO-like"/>
</dbReference>
<evidence type="ECO:0000256" key="3">
    <source>
        <dbReference type="ARBA" id="ARBA00022827"/>
    </source>
</evidence>
<feature type="domain" description="FAD-binding" evidence="5">
    <location>
        <begin position="28"/>
        <end position="380"/>
    </location>
</feature>
<dbReference type="InterPro" id="IPR036188">
    <property type="entry name" value="FAD/NAD-bd_sf"/>
</dbReference>
<evidence type="ECO:0000256" key="1">
    <source>
        <dbReference type="ARBA" id="ARBA00001974"/>
    </source>
</evidence>
<dbReference type="InterPro" id="IPR002938">
    <property type="entry name" value="FAD-bd"/>
</dbReference>
<evidence type="ECO:0000256" key="4">
    <source>
        <dbReference type="SAM" id="MobiDB-lite"/>
    </source>
</evidence>
<dbReference type="GO" id="GO:0016709">
    <property type="term" value="F:oxidoreductase activity, acting on paired donors, with incorporation or reduction of molecular oxygen, NAD(P)H as one donor, and incorporation of one atom of oxygen"/>
    <property type="evidence" value="ECO:0007669"/>
    <property type="project" value="UniProtKB-ARBA"/>
</dbReference>
<feature type="region of interest" description="Disordered" evidence="4">
    <location>
        <begin position="107"/>
        <end position="138"/>
    </location>
</feature>
<sequence length="526" mass="55659">MPFVTLPSAEEDQMSTKTAPAADTGRTDYDVLVAGAGPVGLMLATELGLAGVRVLVAERREEPDTAVKAGAINTASAEAFERRGLLPAVEALLPAVEALLPDRSRAAGPGRPSVGHFGGIQVPAGPVDEEDPELRGRGRSGWYLQVPQVEVERILGRRAAELGVEVRRGVEVRGFDADETGVTVHLDGRGDVRVGWLVGCDGGRSLVRRLAGFEFPGTDPRITGRHAVVTVEGAERLGRGWQYTPAGVYVHGPMPGRVRTVEFDGPPADREAPVTAAEIEASLRRVSGVDVRVTEVIGSAGRYTDNARQATTYRRGRVLLCGDAAHVHSPFSGQGLNLGLGDAVNLGWKLAATVRGWAPEGLLDTYTGERHPIGAWVLEWTRAQVAVMRGDADSRALRGVVSDFLGTRDGATYYVKRISGLWQRYDLGDGHPLVGSAVPGLRFDDGTRLADHAHEGRTLLVDLAGDDRLAALAEPYAGRLTLVRGSSAGAGVSGLLVRPDGFVAWASADGDPAGLETALTRWLGVA</sequence>
<dbReference type="Gene3D" id="3.30.70.2450">
    <property type="match status" value="1"/>
</dbReference>